<evidence type="ECO:0000313" key="1">
    <source>
        <dbReference type="EMBL" id="PFX27461.1"/>
    </source>
</evidence>
<dbReference type="EMBL" id="LSMT01000103">
    <property type="protein sequence ID" value="PFX27461.1"/>
    <property type="molecule type" value="Genomic_DNA"/>
</dbReference>
<protein>
    <submittedName>
        <fullName evidence="1">Uncharacterized protein</fullName>
    </submittedName>
</protein>
<organism evidence="1 2">
    <name type="scientific">Stylophora pistillata</name>
    <name type="common">Smooth cauliflower coral</name>
    <dbReference type="NCBI Taxonomy" id="50429"/>
    <lineage>
        <taxon>Eukaryota</taxon>
        <taxon>Metazoa</taxon>
        <taxon>Cnidaria</taxon>
        <taxon>Anthozoa</taxon>
        <taxon>Hexacorallia</taxon>
        <taxon>Scleractinia</taxon>
        <taxon>Astrocoeniina</taxon>
        <taxon>Pocilloporidae</taxon>
        <taxon>Stylophora</taxon>
    </lineage>
</organism>
<sequence length="179" mass="20252">METKGNEKNTNVRVIDTHDREWSTEDHQLISQNETGRATAGHYLWVNGTTVSSNALCTNQKTFFKIHATIEQDANGKAHQVVILENKSGSVVAINKDDDTVLAKDLPKPPSQYNTFKEVRENNPEVLFYKVARVPGSEIFYFKSYLKDKQRILGFDQSGEPLNTSQVDSNGEESWFTLI</sequence>
<reference evidence="2" key="1">
    <citation type="journal article" date="2017" name="bioRxiv">
        <title>Comparative analysis of the genomes of Stylophora pistillata and Acropora digitifera provides evidence for extensive differences between species of corals.</title>
        <authorList>
            <person name="Voolstra C.R."/>
            <person name="Li Y."/>
            <person name="Liew Y.J."/>
            <person name="Baumgarten S."/>
            <person name="Zoccola D."/>
            <person name="Flot J.-F."/>
            <person name="Tambutte S."/>
            <person name="Allemand D."/>
            <person name="Aranda M."/>
        </authorList>
    </citation>
    <scope>NUCLEOTIDE SEQUENCE [LARGE SCALE GENOMIC DNA]</scope>
</reference>
<accession>A0A2B4SC70</accession>
<dbReference type="Proteomes" id="UP000225706">
    <property type="component" value="Unassembled WGS sequence"/>
</dbReference>
<keyword evidence="2" id="KW-1185">Reference proteome</keyword>
<comment type="caution">
    <text evidence="1">The sequence shown here is derived from an EMBL/GenBank/DDBJ whole genome shotgun (WGS) entry which is preliminary data.</text>
</comment>
<name>A0A2B4SC70_STYPI</name>
<gene>
    <name evidence="1" type="ORF">AWC38_SpisGene7839</name>
</gene>
<dbReference type="Gene3D" id="2.80.10.50">
    <property type="match status" value="1"/>
</dbReference>
<dbReference type="OrthoDB" id="5964024at2759"/>
<dbReference type="AlphaFoldDB" id="A0A2B4SC70"/>
<proteinExistence type="predicted"/>
<evidence type="ECO:0000313" key="2">
    <source>
        <dbReference type="Proteomes" id="UP000225706"/>
    </source>
</evidence>